<comment type="cofactor">
    <cofactor evidence="1">
        <name>Mg(2+)</name>
        <dbReference type="ChEBI" id="CHEBI:18420"/>
    </cofactor>
</comment>
<dbReference type="PROSITE" id="PS00893">
    <property type="entry name" value="NUDIX_BOX"/>
    <property type="match status" value="1"/>
</dbReference>
<dbReference type="RefSeq" id="WP_152872086.1">
    <property type="nucleotide sequence ID" value="NZ_WBSL01000009.1"/>
</dbReference>
<dbReference type="Gene3D" id="3.90.79.10">
    <property type="entry name" value="Nucleoside Triphosphate Pyrophosphohydrolase"/>
    <property type="match status" value="1"/>
</dbReference>
<accession>A0A7X1NXU1</accession>
<dbReference type="SUPFAM" id="SSF55811">
    <property type="entry name" value="Nudix"/>
    <property type="match status" value="1"/>
</dbReference>
<protein>
    <submittedName>
        <fullName evidence="4">NUDIX domain-containing protein</fullName>
    </submittedName>
</protein>
<dbReference type="InterPro" id="IPR000086">
    <property type="entry name" value="NUDIX_hydrolase_dom"/>
</dbReference>
<dbReference type="PANTHER" id="PTHR43046:SF14">
    <property type="entry name" value="MUTT_NUDIX FAMILY PROTEIN"/>
    <property type="match status" value="1"/>
</dbReference>
<gene>
    <name evidence="4" type="ORF">F8S09_13910</name>
</gene>
<dbReference type="PROSITE" id="PS51462">
    <property type="entry name" value="NUDIX"/>
    <property type="match status" value="1"/>
</dbReference>
<dbReference type="InterPro" id="IPR020084">
    <property type="entry name" value="NUDIX_hydrolase_CS"/>
</dbReference>
<evidence type="ECO:0000256" key="1">
    <source>
        <dbReference type="ARBA" id="ARBA00001946"/>
    </source>
</evidence>
<feature type="domain" description="Nudix hydrolase" evidence="3">
    <location>
        <begin position="6"/>
        <end position="137"/>
    </location>
</feature>
<dbReference type="Proteomes" id="UP000484842">
    <property type="component" value="Unassembled WGS sequence"/>
</dbReference>
<reference evidence="4 5" key="1">
    <citation type="submission" date="2019-10" db="EMBL/GenBank/DDBJ databases">
        <title>Deinococcus sp. isolated from soil.</title>
        <authorList>
            <person name="Li Y."/>
            <person name="Wang J."/>
        </authorList>
    </citation>
    <scope>NUCLEOTIDE SEQUENCE [LARGE SCALE GENOMIC DNA]</scope>
    <source>
        <strain evidence="4 5">SDU3-2</strain>
    </source>
</reference>
<evidence type="ECO:0000313" key="4">
    <source>
        <dbReference type="EMBL" id="MPY67762.1"/>
    </source>
</evidence>
<dbReference type="Pfam" id="PF00293">
    <property type="entry name" value="NUDIX"/>
    <property type="match status" value="1"/>
</dbReference>
<organism evidence="4 5">
    <name type="scientific">Deinococcus terrestris</name>
    <dbReference type="NCBI Taxonomy" id="2651870"/>
    <lineage>
        <taxon>Bacteria</taxon>
        <taxon>Thermotogati</taxon>
        <taxon>Deinococcota</taxon>
        <taxon>Deinococci</taxon>
        <taxon>Deinococcales</taxon>
        <taxon>Deinococcaceae</taxon>
        <taxon>Deinococcus</taxon>
    </lineage>
</organism>
<dbReference type="PANTHER" id="PTHR43046">
    <property type="entry name" value="GDP-MANNOSE MANNOSYL HYDROLASE"/>
    <property type="match status" value="1"/>
</dbReference>
<keyword evidence="2" id="KW-0378">Hydrolase</keyword>
<dbReference type="AlphaFoldDB" id="A0A7X1NXU1"/>
<sequence>MSTAPQLHLLARAVIENDGHVLLAQAQGHAHTFLPGGHVEPGEGLRTCLARELAEEMGLHVEIGAYLGVIEQGWQDGSWGRHHELNHLFAAASPGLTRLQAVMSREPHLTFAWVPVSELEDRALMPSPVRLWLAGKERGGNFFASTLEQG</sequence>
<dbReference type="EMBL" id="WBSL01000009">
    <property type="protein sequence ID" value="MPY67762.1"/>
    <property type="molecule type" value="Genomic_DNA"/>
</dbReference>
<evidence type="ECO:0000256" key="2">
    <source>
        <dbReference type="ARBA" id="ARBA00022801"/>
    </source>
</evidence>
<evidence type="ECO:0000313" key="5">
    <source>
        <dbReference type="Proteomes" id="UP000484842"/>
    </source>
</evidence>
<dbReference type="InterPro" id="IPR015797">
    <property type="entry name" value="NUDIX_hydrolase-like_dom_sf"/>
</dbReference>
<name>A0A7X1NXU1_9DEIO</name>
<dbReference type="GO" id="GO:0016787">
    <property type="term" value="F:hydrolase activity"/>
    <property type="evidence" value="ECO:0007669"/>
    <property type="project" value="UniProtKB-KW"/>
</dbReference>
<evidence type="ECO:0000259" key="3">
    <source>
        <dbReference type="PROSITE" id="PS51462"/>
    </source>
</evidence>
<proteinExistence type="predicted"/>
<comment type="caution">
    <text evidence="4">The sequence shown here is derived from an EMBL/GenBank/DDBJ whole genome shotgun (WGS) entry which is preliminary data.</text>
</comment>
<keyword evidence="5" id="KW-1185">Reference proteome</keyword>